<dbReference type="SUPFAM" id="SSF48452">
    <property type="entry name" value="TPR-like"/>
    <property type="match status" value="1"/>
</dbReference>
<evidence type="ECO:0000313" key="2">
    <source>
        <dbReference type="EMBL" id="EGF90130.1"/>
    </source>
</evidence>
<dbReference type="InterPro" id="IPR046531">
    <property type="entry name" value="DUF6596"/>
</dbReference>
<dbReference type="AlphaFoldDB" id="F4QRK4"/>
<dbReference type="SUPFAM" id="SSF88946">
    <property type="entry name" value="Sigma2 domain of RNA polymerase sigma factors"/>
    <property type="match status" value="1"/>
</dbReference>
<dbReference type="Pfam" id="PF20239">
    <property type="entry name" value="DUF6596"/>
    <property type="match status" value="1"/>
</dbReference>
<evidence type="ECO:0000259" key="1">
    <source>
        <dbReference type="Pfam" id="PF20239"/>
    </source>
</evidence>
<dbReference type="RefSeq" id="WP_006273928.1">
    <property type="nucleotide sequence ID" value="NZ_GL883079.1"/>
</dbReference>
<dbReference type="GO" id="GO:0006352">
    <property type="term" value="P:DNA-templated transcription initiation"/>
    <property type="evidence" value="ECO:0007669"/>
    <property type="project" value="InterPro"/>
</dbReference>
<dbReference type="InterPro" id="IPR013325">
    <property type="entry name" value="RNA_pol_sigma_r2"/>
</dbReference>
<feature type="domain" description="DUF6596" evidence="1">
    <location>
        <begin position="154"/>
        <end position="253"/>
    </location>
</feature>
<dbReference type="eggNOG" id="COG4941">
    <property type="taxonomic scope" value="Bacteria"/>
</dbReference>
<dbReference type="PANTHER" id="PTHR47756">
    <property type="entry name" value="BLL6612 PROTEIN-RELATED"/>
    <property type="match status" value="1"/>
</dbReference>
<dbReference type="STRING" id="715226.ABI_31430"/>
<dbReference type="SUPFAM" id="SSF88659">
    <property type="entry name" value="Sigma3 and sigma4 domains of RNA polymerase sigma factors"/>
    <property type="match status" value="1"/>
</dbReference>
<protein>
    <submittedName>
        <fullName evidence="2">Sigma-70, region 4 family protein</fullName>
    </submittedName>
</protein>
<reference evidence="3" key="1">
    <citation type="submission" date="2011-03" db="EMBL/GenBank/DDBJ databases">
        <title>Draft genome sequence of Brevundimonas diminuta.</title>
        <authorList>
            <person name="Brown P.J.B."/>
            <person name="Buechlein A."/>
            <person name="Hemmerich C."/>
            <person name="Brun Y.V."/>
        </authorList>
    </citation>
    <scope>NUCLEOTIDE SEQUENCE [LARGE SCALE GENOMIC DNA]</scope>
    <source>
        <strain evidence="3">C19</strain>
    </source>
</reference>
<sequence>MAKFRNFDQAEEALQEALASAFTHWNRNGIPHSPAAWLHAPSRKAIDRLRKARRDEGLSQDIVLLSQGDVVAESHGVTDQRLSLIFTCCHPALEPKSSIALTLRTLGGLTTTEIANAFLDAETTLGQRLSRAKAKIAQAGIPFRVPEPQDWDERLNSVLKVIYLIFNEGYCASSGASSVRVDLCEEAIYLARMIEALRPDEPEVLGVLALMLFAHARYRARIAGAGVVPLEAQDRLLWDQAKLKEAEACLDRALALRKTGPYQIQAAIMALHSQAAARDWGQILMLYDALITFDANPVIRLNRAVALAEAGFLELALQELTTLEGALTMYQPYFAAKADLLRKAGHEAAAQTAYAQAIGLARNAADVAWLQRQKSAAT</sequence>
<dbReference type="Gene3D" id="1.25.40.10">
    <property type="entry name" value="Tetratricopeptide repeat domain"/>
    <property type="match status" value="1"/>
</dbReference>
<dbReference type="InterPro" id="IPR013324">
    <property type="entry name" value="RNA_pol_sigma_r3/r4-like"/>
</dbReference>
<evidence type="ECO:0000313" key="3">
    <source>
        <dbReference type="Proteomes" id="UP000006512"/>
    </source>
</evidence>
<gene>
    <name evidence="2" type="ORF">ABI_31430</name>
</gene>
<proteinExistence type="predicted"/>
<dbReference type="PANTHER" id="PTHR47756:SF2">
    <property type="entry name" value="BLL6612 PROTEIN"/>
    <property type="match status" value="1"/>
</dbReference>
<accession>F4QRK4</accession>
<dbReference type="HOGENOM" id="CLU_035311_1_0_5"/>
<name>F4QRK4_9CAUL</name>
<dbReference type="GO" id="GO:0003700">
    <property type="term" value="F:DNA-binding transcription factor activity"/>
    <property type="evidence" value="ECO:0007669"/>
    <property type="project" value="InterPro"/>
</dbReference>
<keyword evidence="3" id="KW-1185">Reference proteome</keyword>
<organism evidence="2 3">
    <name type="scientific">Asticcacaulis biprosthecium C19</name>
    <dbReference type="NCBI Taxonomy" id="715226"/>
    <lineage>
        <taxon>Bacteria</taxon>
        <taxon>Pseudomonadati</taxon>
        <taxon>Pseudomonadota</taxon>
        <taxon>Alphaproteobacteria</taxon>
        <taxon>Caulobacterales</taxon>
        <taxon>Caulobacteraceae</taxon>
        <taxon>Asticcacaulis</taxon>
    </lineage>
</organism>
<dbReference type="EMBL" id="GL883079">
    <property type="protein sequence ID" value="EGF90130.1"/>
    <property type="molecule type" value="Genomic_DNA"/>
</dbReference>
<dbReference type="InterPro" id="IPR011990">
    <property type="entry name" value="TPR-like_helical_dom_sf"/>
</dbReference>
<dbReference type="Proteomes" id="UP000006512">
    <property type="component" value="Unassembled WGS sequence"/>
</dbReference>